<proteinExistence type="predicted"/>
<gene>
    <name evidence="2" type="ORF">H920_20534</name>
</gene>
<dbReference type="AlphaFoldDB" id="A0A091CK87"/>
<sequence length="206" mass="22575">MNHVPVSELNSGCTCVDTGFSPNPAETQGSSQTQVPQAPEVCLEAPLPPPSLYPPAPSSKKLQRKYKNWGHAALAGGDPRRTLNHIPVCLSLHGLIALAGPGLHFSESGSFLKASAVEPRTPHRVPPTPPRFAPHPFPSLSFVLSTNTNLISWWQDRRSEVSTPVKRFWEQCSTSSKQKKTQTRQYGGHARDHISEPFRRIISTSA</sequence>
<accession>A0A091CK87</accession>
<protein>
    <submittedName>
        <fullName evidence="2">Uncharacterized protein</fullName>
    </submittedName>
</protein>
<evidence type="ECO:0000256" key="1">
    <source>
        <dbReference type="SAM" id="MobiDB-lite"/>
    </source>
</evidence>
<evidence type="ECO:0000313" key="3">
    <source>
        <dbReference type="Proteomes" id="UP000028990"/>
    </source>
</evidence>
<evidence type="ECO:0000313" key="2">
    <source>
        <dbReference type="EMBL" id="KFO18082.1"/>
    </source>
</evidence>
<feature type="region of interest" description="Disordered" evidence="1">
    <location>
        <begin position="173"/>
        <end position="193"/>
    </location>
</feature>
<keyword evidence="3" id="KW-1185">Reference proteome</keyword>
<dbReference type="EMBL" id="KN125550">
    <property type="protein sequence ID" value="KFO18082.1"/>
    <property type="molecule type" value="Genomic_DNA"/>
</dbReference>
<organism evidence="2 3">
    <name type="scientific">Fukomys damarensis</name>
    <name type="common">Damaraland mole rat</name>
    <name type="synonym">Cryptomys damarensis</name>
    <dbReference type="NCBI Taxonomy" id="885580"/>
    <lineage>
        <taxon>Eukaryota</taxon>
        <taxon>Metazoa</taxon>
        <taxon>Chordata</taxon>
        <taxon>Craniata</taxon>
        <taxon>Vertebrata</taxon>
        <taxon>Euteleostomi</taxon>
        <taxon>Mammalia</taxon>
        <taxon>Eutheria</taxon>
        <taxon>Euarchontoglires</taxon>
        <taxon>Glires</taxon>
        <taxon>Rodentia</taxon>
        <taxon>Hystricomorpha</taxon>
        <taxon>Bathyergidae</taxon>
        <taxon>Fukomys</taxon>
    </lineage>
</organism>
<reference evidence="2 3" key="1">
    <citation type="submission" date="2013-11" db="EMBL/GenBank/DDBJ databases">
        <title>The Damaraland mole rat (Fukomys damarensis) genome and evolution of African mole rats.</title>
        <authorList>
            <person name="Gladyshev V.N."/>
            <person name="Fang X."/>
        </authorList>
    </citation>
    <scope>NUCLEOTIDE SEQUENCE [LARGE SCALE GENOMIC DNA]</scope>
    <source>
        <tissue evidence="2">Liver</tissue>
    </source>
</reference>
<name>A0A091CK87_FUKDA</name>
<dbReference type="Proteomes" id="UP000028990">
    <property type="component" value="Unassembled WGS sequence"/>
</dbReference>